<dbReference type="AlphaFoldDB" id="A0A0C9VGF4"/>
<keyword evidence="2" id="KW-1185">Reference proteome</keyword>
<dbReference type="EMBL" id="KN837175">
    <property type="protein sequence ID" value="KIJ36685.1"/>
    <property type="molecule type" value="Genomic_DNA"/>
</dbReference>
<evidence type="ECO:0000313" key="2">
    <source>
        <dbReference type="Proteomes" id="UP000054279"/>
    </source>
</evidence>
<proteinExistence type="predicted"/>
<dbReference type="HOGENOM" id="CLU_1469094_0_0_1"/>
<organism evidence="1 2">
    <name type="scientific">Sphaerobolus stellatus (strain SS14)</name>
    <dbReference type="NCBI Taxonomy" id="990650"/>
    <lineage>
        <taxon>Eukaryota</taxon>
        <taxon>Fungi</taxon>
        <taxon>Dikarya</taxon>
        <taxon>Basidiomycota</taxon>
        <taxon>Agaricomycotina</taxon>
        <taxon>Agaricomycetes</taxon>
        <taxon>Phallomycetidae</taxon>
        <taxon>Geastrales</taxon>
        <taxon>Sphaerobolaceae</taxon>
        <taxon>Sphaerobolus</taxon>
    </lineage>
</organism>
<protein>
    <recommendedName>
        <fullName evidence="3">Aminoglycoside phosphotransferase domain-containing protein</fullName>
    </recommendedName>
</protein>
<dbReference type="OrthoDB" id="10003767at2759"/>
<evidence type="ECO:0008006" key="3">
    <source>
        <dbReference type="Google" id="ProtNLM"/>
    </source>
</evidence>
<accession>A0A0C9VGF4</accession>
<reference evidence="1 2" key="1">
    <citation type="submission" date="2014-06" db="EMBL/GenBank/DDBJ databases">
        <title>Evolutionary Origins and Diversification of the Mycorrhizal Mutualists.</title>
        <authorList>
            <consortium name="DOE Joint Genome Institute"/>
            <consortium name="Mycorrhizal Genomics Consortium"/>
            <person name="Kohler A."/>
            <person name="Kuo A."/>
            <person name="Nagy L.G."/>
            <person name="Floudas D."/>
            <person name="Copeland A."/>
            <person name="Barry K.W."/>
            <person name="Cichocki N."/>
            <person name="Veneault-Fourrey C."/>
            <person name="LaButti K."/>
            <person name="Lindquist E.A."/>
            <person name="Lipzen A."/>
            <person name="Lundell T."/>
            <person name="Morin E."/>
            <person name="Murat C."/>
            <person name="Riley R."/>
            <person name="Ohm R."/>
            <person name="Sun H."/>
            <person name="Tunlid A."/>
            <person name="Henrissat B."/>
            <person name="Grigoriev I.V."/>
            <person name="Hibbett D.S."/>
            <person name="Martin F."/>
        </authorList>
    </citation>
    <scope>NUCLEOTIDE SEQUENCE [LARGE SCALE GENOMIC DNA]</scope>
    <source>
        <strain evidence="1 2">SS14</strain>
    </source>
</reference>
<evidence type="ECO:0000313" key="1">
    <source>
        <dbReference type="EMBL" id="KIJ36685.1"/>
    </source>
</evidence>
<gene>
    <name evidence="1" type="ORF">M422DRAFT_260779</name>
</gene>
<dbReference type="Proteomes" id="UP000054279">
    <property type="component" value="Unassembled WGS sequence"/>
</dbReference>
<sequence length="184" mass="20289">MSELESSKLLETENSSLRKPEWANLHALTQLAPTALSKPKCVSISLLDWGSFNIVYKLSFRDGSAVAAAISNANEADINATAKLSKISTMLYIWENQEKYPLVPAPKVYTWDLSFANPIGAPYILWMLKIVNALAAVQASLSRPIPFNQIGTIYRNMAEGQYILGEFVDNTHSFGGPYSTISDL</sequence>
<name>A0A0C9VGF4_SPHS4</name>